<dbReference type="Pfam" id="PF05521">
    <property type="entry name" value="Phage_HCP"/>
    <property type="match status" value="1"/>
</dbReference>
<dbReference type="OrthoDB" id="7570189at2"/>
<protein>
    <submittedName>
        <fullName evidence="1">Phage head-tail joining protein</fullName>
    </submittedName>
</protein>
<dbReference type="InterPro" id="IPR008767">
    <property type="entry name" value="Phage_SPP1_head-tail_adaptor"/>
</dbReference>
<dbReference type="EMBL" id="FXXP01000002">
    <property type="protein sequence ID" value="SMX28603.1"/>
    <property type="molecule type" value="Genomic_DNA"/>
</dbReference>
<accession>A0A238JDY1</accession>
<organism evidence="1 2">
    <name type="scientific">Pelagimonas phthalicica</name>
    <dbReference type="NCBI Taxonomy" id="1037362"/>
    <lineage>
        <taxon>Bacteria</taxon>
        <taxon>Pseudomonadati</taxon>
        <taxon>Pseudomonadota</taxon>
        <taxon>Alphaproteobacteria</taxon>
        <taxon>Rhodobacterales</taxon>
        <taxon>Roseobacteraceae</taxon>
        <taxon>Pelagimonas</taxon>
    </lineage>
</organism>
<evidence type="ECO:0000313" key="2">
    <source>
        <dbReference type="Proteomes" id="UP000225972"/>
    </source>
</evidence>
<dbReference type="InterPro" id="IPR038666">
    <property type="entry name" value="SSP1_head-tail_sf"/>
</dbReference>
<dbReference type="Proteomes" id="UP000225972">
    <property type="component" value="Unassembled WGS sequence"/>
</dbReference>
<evidence type="ECO:0000313" key="1">
    <source>
        <dbReference type="EMBL" id="SMX28603.1"/>
    </source>
</evidence>
<name>A0A238JDY1_9RHOB</name>
<proteinExistence type="predicted"/>
<dbReference type="AlphaFoldDB" id="A0A238JDY1"/>
<reference evidence="2" key="1">
    <citation type="submission" date="2017-05" db="EMBL/GenBank/DDBJ databases">
        <authorList>
            <person name="Rodrigo-Torres L."/>
            <person name="Arahal R. D."/>
            <person name="Lucena T."/>
        </authorList>
    </citation>
    <scope>NUCLEOTIDE SEQUENCE [LARGE SCALE GENOMIC DNA]</scope>
    <source>
        <strain evidence="2">CECT 8649</strain>
    </source>
</reference>
<dbReference type="Gene3D" id="2.40.10.270">
    <property type="entry name" value="Bacteriophage SPP1 head-tail adaptor protein"/>
    <property type="match status" value="1"/>
</dbReference>
<keyword evidence="2" id="KW-1185">Reference proteome</keyword>
<sequence length="112" mass="12470">MRRPHLNRQLVLETIVRVDDGSGGFEETWQPVGTLWGQIKPRTGRVREGEAGAVSVHAFVIKVRGAPQGQSNRPAAGQRFRSGARVFRIEAVTEDEPKGFYLICHCEEELAT</sequence>
<dbReference type="RefSeq" id="WP_099246059.1">
    <property type="nucleotide sequence ID" value="NZ_FXXP01000002.1"/>
</dbReference>
<gene>
    <name evidence="1" type="ORF">TRP8649_02728</name>
</gene>